<accession>A0A937F6H4</accession>
<gene>
    <name evidence="3" type="ORF">JL102_05260</name>
</gene>
<dbReference type="EMBL" id="JAESIY010000002">
    <property type="protein sequence ID" value="MBL3655529.1"/>
    <property type="molecule type" value="Genomic_DNA"/>
</dbReference>
<reference evidence="3" key="1">
    <citation type="submission" date="2021-01" db="EMBL/GenBank/DDBJ databases">
        <title>Fulvivirga kasyanovii gen. nov., sp nov., a novel member of the phylum Bacteroidetes isolated from seawater in a mussel farm.</title>
        <authorList>
            <person name="Zhao L.-H."/>
            <person name="Wang Z.-J."/>
        </authorList>
    </citation>
    <scope>NUCLEOTIDE SEQUENCE</scope>
    <source>
        <strain evidence="3">2943</strain>
    </source>
</reference>
<dbReference type="AlphaFoldDB" id="A0A937F6H4"/>
<dbReference type="Proteomes" id="UP000659388">
    <property type="component" value="Unassembled WGS sequence"/>
</dbReference>
<dbReference type="Pfam" id="PF13699">
    <property type="entry name" value="eCIS_core"/>
    <property type="match status" value="1"/>
</dbReference>
<feature type="region of interest" description="Disordered" evidence="1">
    <location>
        <begin position="1"/>
        <end position="71"/>
    </location>
</feature>
<comment type="caution">
    <text evidence="3">The sequence shown here is derived from an EMBL/GenBank/DDBJ whole genome shotgun (WGS) entry which is preliminary data.</text>
</comment>
<evidence type="ECO:0000313" key="3">
    <source>
        <dbReference type="EMBL" id="MBL3655529.1"/>
    </source>
</evidence>
<evidence type="ECO:0000259" key="2">
    <source>
        <dbReference type="Pfam" id="PF13699"/>
    </source>
</evidence>
<feature type="domain" description="eCIS core" evidence="2">
    <location>
        <begin position="67"/>
        <end position="132"/>
    </location>
</feature>
<feature type="compositionally biased region" description="Polar residues" evidence="1">
    <location>
        <begin position="1"/>
        <end position="20"/>
    </location>
</feature>
<dbReference type="InterPro" id="IPR025295">
    <property type="entry name" value="eCIS_core_dom"/>
</dbReference>
<organism evidence="3 4">
    <name type="scientific">Fulvivirga sediminis</name>
    <dbReference type="NCBI Taxonomy" id="2803949"/>
    <lineage>
        <taxon>Bacteria</taxon>
        <taxon>Pseudomonadati</taxon>
        <taxon>Bacteroidota</taxon>
        <taxon>Cytophagia</taxon>
        <taxon>Cytophagales</taxon>
        <taxon>Fulvivirgaceae</taxon>
        <taxon>Fulvivirga</taxon>
    </lineage>
</organism>
<keyword evidence="4" id="KW-1185">Reference proteome</keyword>
<proteinExistence type="predicted"/>
<evidence type="ECO:0000256" key="1">
    <source>
        <dbReference type="SAM" id="MobiDB-lite"/>
    </source>
</evidence>
<protein>
    <submittedName>
        <fullName evidence="3">DUF4157 domain-containing protein</fullName>
    </submittedName>
</protein>
<dbReference type="RefSeq" id="WP_202243195.1">
    <property type="nucleotide sequence ID" value="NZ_JAESIY010000002.1"/>
</dbReference>
<sequence>MMKSQNDYIKESQPVQQVQEEASPGGAATMEDNRESTVFQRKTQAVMRSASSKADNPIQRKANKTDLPDNLKSGIENLSGYSMDDVKVHFNSSKPAQLQAHAYAQGTDIHLAPGQEKHLPHEAWHVVQQKQGRVKPTRQLKSKVAINDDAGLEKEADVMGERAQLSQTFSSPTLQDNKQTVANHTLFSNNVHQLKVEKAPEDTVNSLAELKKLLNKEEIDFKEWWQSDLVAKIWEAYGFSDAKKNITVNEITKRIKIKKDRATSAFNHFKKGEYFTNELKRNQRVQNELKYNKDHTANDMQWLEQIMTEMSTRLLGMLDQLIVSFYFNRKHENIITKVGELKSLKMREDEAKIAGKDIDRKTTVADLYLQNEDYVFGFIEHKDLMPNLTTRFASPATKNGFVTIGDNKEGARISRPLRWYLNQPGVLIQAGDLLQQPSREEKRKIPKNAYPRKIIGVTETSESVNLKSYTPKYKQDKAELMIIDLLEHIKMKLWLQVHADGDNTKRDERIAIIEKDHTNISSIKEDATYLNALLRKYSPAQVLYPRAVKHVEGPSRKDRFSDIYDYDKETLRKDAKKLYKERLRKISTDTLKDWPVGEAGTYAAPITEEVEDDGMFMPPEMPPPMPIFYDDDDDDIMMPPF</sequence>
<name>A0A937F6H4_9BACT</name>
<evidence type="ECO:0000313" key="4">
    <source>
        <dbReference type="Proteomes" id="UP000659388"/>
    </source>
</evidence>